<reference evidence="1" key="1">
    <citation type="submission" date="2021-10" db="EMBL/GenBank/DDBJ databases">
        <authorList>
            <person name="Mesa V."/>
        </authorList>
    </citation>
    <scope>NUCLEOTIDE SEQUENCE</scope>
    <source>
        <strain evidence="1">CC3_PB</strain>
    </source>
</reference>
<dbReference type="RefSeq" id="WP_230144003.1">
    <property type="nucleotide sequence ID" value="NZ_CAKJVE010000004.1"/>
</dbReference>
<proteinExistence type="predicted"/>
<evidence type="ECO:0000313" key="2">
    <source>
        <dbReference type="Proteomes" id="UP000789738"/>
    </source>
</evidence>
<organism evidence="1 2">
    <name type="scientific">Clostridium neonatale</name>
    <dbReference type="NCBI Taxonomy" id="137838"/>
    <lineage>
        <taxon>Bacteria</taxon>
        <taxon>Bacillati</taxon>
        <taxon>Bacillota</taxon>
        <taxon>Clostridia</taxon>
        <taxon>Eubacteriales</taxon>
        <taxon>Clostridiaceae</taxon>
        <taxon>Clostridium</taxon>
    </lineage>
</organism>
<sequence length="177" mass="21507">MNIDKKTFDKTENKLIRYFEAKNNINYITNRIKWLEDEVQDLEAMIRNVHNYIRLDLYPNGTRISEKVQSSMDGSSYMEKQMENEVTRLQKKQFEKIKKINKLKIRKTEEMAFIRKMDVNLSMLNDEEDKRFIEFLYGDKEEIPIIAYKMNISRSTAYRKRDELIENIANFDMHWIK</sequence>
<comment type="caution">
    <text evidence="1">The sequence shown here is derived from an EMBL/GenBank/DDBJ whole genome shotgun (WGS) entry which is preliminary data.</text>
</comment>
<protein>
    <submittedName>
        <fullName evidence="1">Transcriptional regulator</fullName>
    </submittedName>
</protein>
<name>A0AA86JXX8_9CLOT</name>
<dbReference type="AlphaFoldDB" id="A0AA86JXX8"/>
<gene>
    <name evidence="1" type="ORF">CNEO_40800</name>
</gene>
<accession>A0AA86JXX8</accession>
<dbReference type="EMBL" id="CAKJVE010000004">
    <property type="protein sequence ID" value="CAG9703764.1"/>
    <property type="molecule type" value="Genomic_DNA"/>
</dbReference>
<dbReference type="Proteomes" id="UP000789738">
    <property type="component" value="Unassembled WGS sequence"/>
</dbReference>
<evidence type="ECO:0000313" key="1">
    <source>
        <dbReference type="EMBL" id="CAG9703764.1"/>
    </source>
</evidence>